<sequence>MGLDNLYRFSPGSFSLPKGLKGYWKTDNLFVLSINEVANISHFVLEMTFEEDKVTVSLSDRVGYFHDTFIGMSRGFQP</sequence>
<name>A0A0A6PFZ1_9GAMM</name>
<organism evidence="1 2">
    <name type="scientific">Candidatus Thiomargarita nelsonii</name>
    <dbReference type="NCBI Taxonomy" id="1003181"/>
    <lineage>
        <taxon>Bacteria</taxon>
        <taxon>Pseudomonadati</taxon>
        <taxon>Pseudomonadota</taxon>
        <taxon>Gammaproteobacteria</taxon>
        <taxon>Thiotrichales</taxon>
        <taxon>Thiotrichaceae</taxon>
        <taxon>Thiomargarita</taxon>
    </lineage>
</organism>
<evidence type="ECO:0000313" key="2">
    <source>
        <dbReference type="Proteomes" id="UP000030428"/>
    </source>
</evidence>
<dbReference type="AlphaFoldDB" id="A0A0A6PFZ1"/>
<comment type="caution">
    <text evidence="1">The sequence shown here is derived from an EMBL/GenBank/DDBJ whole genome shotgun (WGS) entry which is preliminary data.</text>
</comment>
<dbReference type="Proteomes" id="UP000030428">
    <property type="component" value="Unassembled WGS sequence"/>
</dbReference>
<reference evidence="1 2" key="1">
    <citation type="journal article" date="2016" name="Front. Microbiol.">
        <title>Single-Cell (Meta-)Genomics of a Dimorphic Candidatus Thiomargarita nelsonii Reveals Genomic Plasticity.</title>
        <authorList>
            <person name="Flood B.E."/>
            <person name="Fliss P."/>
            <person name="Jones D.S."/>
            <person name="Dick G.J."/>
            <person name="Jain S."/>
            <person name="Kaster A.K."/>
            <person name="Winkel M."/>
            <person name="Mussmann M."/>
            <person name="Bailey J."/>
        </authorList>
    </citation>
    <scope>NUCLEOTIDE SEQUENCE [LARGE SCALE GENOMIC DNA]</scope>
    <source>
        <strain evidence="1">Hydrate Ridge</strain>
    </source>
</reference>
<evidence type="ECO:0000313" key="1">
    <source>
        <dbReference type="EMBL" id="KHD09237.2"/>
    </source>
</evidence>
<accession>A0A0A6PFZ1</accession>
<dbReference type="EMBL" id="JSZA02000063">
    <property type="protein sequence ID" value="KHD09237.2"/>
    <property type="molecule type" value="Genomic_DNA"/>
</dbReference>
<protein>
    <submittedName>
        <fullName evidence="1">Uncharacterized protein</fullName>
    </submittedName>
</protein>
<proteinExistence type="predicted"/>
<gene>
    <name evidence="1" type="ORF">PN36_16690</name>
</gene>
<keyword evidence="2" id="KW-1185">Reference proteome</keyword>